<comment type="caution">
    <text evidence="4">The sequence shown here is derived from an EMBL/GenBank/DDBJ whole genome shotgun (WGS) entry which is preliminary data.</text>
</comment>
<feature type="non-terminal residue" evidence="4">
    <location>
        <position position="1"/>
    </location>
</feature>
<accession>A0A9P4NSW0</accession>
<organism evidence="4 5">
    <name type="scientific">Tothia fuscella</name>
    <dbReference type="NCBI Taxonomy" id="1048955"/>
    <lineage>
        <taxon>Eukaryota</taxon>
        <taxon>Fungi</taxon>
        <taxon>Dikarya</taxon>
        <taxon>Ascomycota</taxon>
        <taxon>Pezizomycotina</taxon>
        <taxon>Dothideomycetes</taxon>
        <taxon>Pleosporomycetidae</taxon>
        <taxon>Venturiales</taxon>
        <taxon>Cylindrosympodiaceae</taxon>
        <taxon>Tothia</taxon>
    </lineage>
</organism>
<dbReference type="EMBL" id="MU007034">
    <property type="protein sequence ID" value="KAF2431055.1"/>
    <property type="molecule type" value="Genomic_DNA"/>
</dbReference>
<dbReference type="SUPFAM" id="SSF51735">
    <property type="entry name" value="NAD(P)-binding Rossmann-fold domains"/>
    <property type="match status" value="1"/>
</dbReference>
<reference evidence="4" key="1">
    <citation type="journal article" date="2020" name="Stud. Mycol.">
        <title>101 Dothideomycetes genomes: a test case for predicting lifestyles and emergence of pathogens.</title>
        <authorList>
            <person name="Haridas S."/>
            <person name="Albert R."/>
            <person name="Binder M."/>
            <person name="Bloem J."/>
            <person name="Labutti K."/>
            <person name="Salamov A."/>
            <person name="Andreopoulos B."/>
            <person name="Baker S."/>
            <person name="Barry K."/>
            <person name="Bills G."/>
            <person name="Bluhm B."/>
            <person name="Cannon C."/>
            <person name="Castanera R."/>
            <person name="Culley D."/>
            <person name="Daum C."/>
            <person name="Ezra D."/>
            <person name="Gonzalez J."/>
            <person name="Henrissat B."/>
            <person name="Kuo A."/>
            <person name="Liang C."/>
            <person name="Lipzen A."/>
            <person name="Lutzoni F."/>
            <person name="Magnuson J."/>
            <person name="Mondo S."/>
            <person name="Nolan M."/>
            <person name="Ohm R."/>
            <person name="Pangilinan J."/>
            <person name="Park H.-J."/>
            <person name="Ramirez L."/>
            <person name="Alfaro M."/>
            <person name="Sun H."/>
            <person name="Tritt A."/>
            <person name="Yoshinaga Y."/>
            <person name="Zwiers L.-H."/>
            <person name="Turgeon B."/>
            <person name="Goodwin S."/>
            <person name="Spatafora J."/>
            <person name="Crous P."/>
            <person name="Grigoriev I."/>
        </authorList>
    </citation>
    <scope>NUCLEOTIDE SEQUENCE</scope>
    <source>
        <strain evidence="4">CBS 130266</strain>
    </source>
</reference>
<evidence type="ECO:0000313" key="5">
    <source>
        <dbReference type="Proteomes" id="UP000800235"/>
    </source>
</evidence>
<dbReference type="GO" id="GO:0006633">
    <property type="term" value="P:fatty acid biosynthetic process"/>
    <property type="evidence" value="ECO:0007669"/>
    <property type="project" value="TreeGrafter"/>
</dbReference>
<dbReference type="PANTHER" id="PTHR42760:SF133">
    <property type="entry name" value="3-OXOACYL-[ACYL-CARRIER-PROTEIN] REDUCTASE"/>
    <property type="match status" value="1"/>
</dbReference>
<gene>
    <name evidence="4" type="ORF">EJ08DRAFT_554833</name>
</gene>
<keyword evidence="5" id="KW-1185">Reference proteome</keyword>
<dbReference type="GO" id="GO:0016616">
    <property type="term" value="F:oxidoreductase activity, acting on the CH-OH group of donors, NAD or NADP as acceptor"/>
    <property type="evidence" value="ECO:0007669"/>
    <property type="project" value="TreeGrafter"/>
</dbReference>
<name>A0A9P4NSW0_9PEZI</name>
<dbReference type="AlphaFoldDB" id="A0A9P4NSW0"/>
<dbReference type="PROSITE" id="PS00061">
    <property type="entry name" value="ADH_SHORT"/>
    <property type="match status" value="1"/>
</dbReference>
<dbReference type="GO" id="GO:0048038">
    <property type="term" value="F:quinone binding"/>
    <property type="evidence" value="ECO:0007669"/>
    <property type="project" value="TreeGrafter"/>
</dbReference>
<evidence type="ECO:0000313" key="4">
    <source>
        <dbReference type="EMBL" id="KAF2431055.1"/>
    </source>
</evidence>
<dbReference type="InterPro" id="IPR036291">
    <property type="entry name" value="NAD(P)-bd_dom_sf"/>
</dbReference>
<dbReference type="OrthoDB" id="1669814at2759"/>
<evidence type="ECO:0000256" key="2">
    <source>
        <dbReference type="ARBA" id="ARBA00022857"/>
    </source>
</evidence>
<feature type="non-terminal residue" evidence="4">
    <location>
        <position position="133"/>
    </location>
</feature>
<evidence type="ECO:0000256" key="1">
    <source>
        <dbReference type="ARBA" id="ARBA00006484"/>
    </source>
</evidence>
<dbReference type="InterPro" id="IPR002347">
    <property type="entry name" value="SDR_fam"/>
</dbReference>
<dbReference type="PRINTS" id="PR00081">
    <property type="entry name" value="GDHRDH"/>
</dbReference>
<dbReference type="PANTHER" id="PTHR42760">
    <property type="entry name" value="SHORT-CHAIN DEHYDROGENASES/REDUCTASES FAMILY MEMBER"/>
    <property type="match status" value="1"/>
</dbReference>
<sequence length="133" mass="13808">ELVDFSSRGVDVLINAAGISHSSLLTSMSTKSPTGEEGQIEAIINTNLLGTIYSCRAISKIMLRNKIKNPSPIHSPCIINISSLLGVQGGRGSSVYAASKAGVLGLTRALAAELGPQGLRVNAIVPGYVDTDM</sequence>
<dbReference type="Gene3D" id="3.40.50.720">
    <property type="entry name" value="NAD(P)-binding Rossmann-like Domain"/>
    <property type="match status" value="1"/>
</dbReference>
<keyword evidence="3" id="KW-0560">Oxidoreductase</keyword>
<comment type="similarity">
    <text evidence="1">Belongs to the short-chain dehydrogenases/reductases (SDR) family.</text>
</comment>
<proteinExistence type="inferred from homology"/>
<dbReference type="Proteomes" id="UP000800235">
    <property type="component" value="Unassembled WGS sequence"/>
</dbReference>
<evidence type="ECO:0000256" key="3">
    <source>
        <dbReference type="ARBA" id="ARBA00023002"/>
    </source>
</evidence>
<keyword evidence="2" id="KW-0521">NADP</keyword>
<dbReference type="InterPro" id="IPR020904">
    <property type="entry name" value="Sc_DH/Rdtase_CS"/>
</dbReference>
<dbReference type="Pfam" id="PF00106">
    <property type="entry name" value="adh_short"/>
    <property type="match status" value="1"/>
</dbReference>
<dbReference type="PRINTS" id="PR00080">
    <property type="entry name" value="SDRFAMILY"/>
</dbReference>
<protein>
    <submittedName>
        <fullName evidence="4">NAD(P)-binding protein</fullName>
    </submittedName>
</protein>